<dbReference type="EMBL" id="AP018558">
    <property type="protein sequence ID" value="BBD78046.1"/>
    <property type="molecule type" value="Genomic_DNA"/>
</dbReference>
<protein>
    <submittedName>
        <fullName evidence="5">DNA/RNA non-specific endonuclease</fullName>
    </submittedName>
</protein>
<dbReference type="GO" id="GO:0016787">
    <property type="term" value="F:hydrolase activity"/>
    <property type="evidence" value="ECO:0007669"/>
    <property type="project" value="InterPro"/>
</dbReference>
<dbReference type="Pfam" id="PF01223">
    <property type="entry name" value="Endonuclease_NS"/>
    <property type="match status" value="1"/>
</dbReference>
<evidence type="ECO:0000313" key="6">
    <source>
        <dbReference type="Proteomes" id="UP000262004"/>
    </source>
</evidence>
<dbReference type="InterPro" id="IPR044925">
    <property type="entry name" value="His-Me_finger_sf"/>
</dbReference>
<keyword evidence="6" id="KW-1185">Reference proteome</keyword>
<dbReference type="PANTHER" id="PTHR13966:SF5">
    <property type="entry name" value="ENDONUCLEASE G, MITOCHONDRIAL"/>
    <property type="match status" value="1"/>
</dbReference>
<feature type="binding site" evidence="2">
    <location>
        <position position="163"/>
    </location>
    <ligand>
        <name>Mg(2+)</name>
        <dbReference type="ChEBI" id="CHEBI:18420"/>
        <note>catalytic</note>
    </ligand>
</feature>
<evidence type="ECO:0000313" key="5">
    <source>
        <dbReference type="EMBL" id="BBD78046.1"/>
    </source>
</evidence>
<dbReference type="SMART" id="SM00477">
    <property type="entry name" value="NUC"/>
    <property type="match status" value="1"/>
</dbReference>
<keyword evidence="5" id="KW-0378">Hydrolase</keyword>
<dbReference type="InterPro" id="IPR044929">
    <property type="entry name" value="DNA/RNA_non-sp_Endonuclease_sf"/>
</dbReference>
<keyword evidence="5" id="KW-0540">Nuclease</keyword>
<dbReference type="OrthoDB" id="9811262at2"/>
<dbReference type="InterPro" id="IPR040255">
    <property type="entry name" value="Non-specific_endonuclease"/>
</dbReference>
<dbReference type="InterPro" id="IPR001604">
    <property type="entry name" value="Endo_G_ENPP1-like_dom"/>
</dbReference>
<evidence type="ECO:0000256" key="2">
    <source>
        <dbReference type="PIRSR" id="PIRSR640255-2"/>
    </source>
</evidence>
<reference evidence="5 6" key="1">
    <citation type="submission" date="2018-04" db="EMBL/GenBank/DDBJ databases">
        <title>Complete genome sequence of Hydrogenophilus thermoluteolus TH-1.</title>
        <authorList>
            <person name="Arai H."/>
        </authorList>
    </citation>
    <scope>NUCLEOTIDE SEQUENCE [LARGE SCALE GENOMIC DNA]</scope>
    <source>
        <strain evidence="5 6">TH-1</strain>
    </source>
</reference>
<sequence>MGSRMRRGKTMAQMVRWPRRWVTTLIAAGLVAIAVWFVPGEPLPEDTPYGWPHGGSWFATTLVNPGFVVRYSEWHGVPEWVAYRADPPPRYRLGPRPDRFSPDSRTWRCRLHLGCVTHESYTRSGFDRGHMAPNFLIGTRYGRDAQYATFRMSNIAPQKPEHNRGSWERLERLEANRFAPGASKLWVIVGPVWGENPLRFSSAWVAVPEAYYRILVREEADGTRRAIAFLVPQDTPADSDLRDFIVAIDSVEALTGLDFFPALPENEQARLESVEADPIQWGLDDAWARQPARYFGGDRASP</sequence>
<dbReference type="GO" id="GO:0004519">
    <property type="term" value="F:endonuclease activity"/>
    <property type="evidence" value="ECO:0007669"/>
    <property type="project" value="UniProtKB-KW"/>
</dbReference>
<dbReference type="InterPro" id="IPR020821">
    <property type="entry name" value="ENPP1-3/EXOG-like_nuc-like"/>
</dbReference>
<feature type="active site" description="Proton acceptor" evidence="1">
    <location>
        <position position="130"/>
    </location>
</feature>
<dbReference type="Gene3D" id="3.40.570.10">
    <property type="entry name" value="Extracellular Endonuclease, subunit A"/>
    <property type="match status" value="1"/>
</dbReference>
<dbReference type="GO" id="GO:0046872">
    <property type="term" value="F:metal ion binding"/>
    <property type="evidence" value="ECO:0007669"/>
    <property type="project" value="UniProtKB-KW"/>
</dbReference>
<name>A0A2Z6DZQ9_HYDTE</name>
<keyword evidence="5" id="KW-0255">Endonuclease</keyword>
<evidence type="ECO:0000259" key="3">
    <source>
        <dbReference type="SMART" id="SM00477"/>
    </source>
</evidence>
<gene>
    <name evidence="5" type="ORF">HPTL_1788</name>
</gene>
<organism evidence="5 6">
    <name type="scientific">Hydrogenophilus thermoluteolus</name>
    <name type="common">Pseudomonas hydrogenothermophila</name>
    <dbReference type="NCBI Taxonomy" id="297"/>
    <lineage>
        <taxon>Bacteria</taxon>
        <taxon>Pseudomonadati</taxon>
        <taxon>Pseudomonadota</taxon>
        <taxon>Hydrogenophilia</taxon>
        <taxon>Hydrogenophilales</taxon>
        <taxon>Hydrogenophilaceae</taxon>
        <taxon>Hydrogenophilus</taxon>
    </lineage>
</organism>
<evidence type="ECO:0000259" key="4">
    <source>
        <dbReference type="SMART" id="SM00892"/>
    </source>
</evidence>
<dbReference type="SMART" id="SM00892">
    <property type="entry name" value="Endonuclease_NS"/>
    <property type="match status" value="1"/>
</dbReference>
<evidence type="ECO:0000256" key="1">
    <source>
        <dbReference type="PIRSR" id="PIRSR640255-1"/>
    </source>
</evidence>
<dbReference type="Proteomes" id="UP000262004">
    <property type="component" value="Chromosome"/>
</dbReference>
<feature type="domain" description="DNA/RNA non-specific endonuclease/pyrophosphatase/phosphodiesterase" evidence="4">
    <location>
        <begin position="63"/>
        <end position="266"/>
    </location>
</feature>
<keyword evidence="2" id="KW-0479">Metal-binding</keyword>
<dbReference type="GO" id="GO:0003676">
    <property type="term" value="F:nucleic acid binding"/>
    <property type="evidence" value="ECO:0007669"/>
    <property type="project" value="InterPro"/>
</dbReference>
<dbReference type="PANTHER" id="PTHR13966">
    <property type="entry name" value="ENDONUCLEASE RELATED"/>
    <property type="match status" value="1"/>
</dbReference>
<proteinExistence type="predicted"/>
<dbReference type="SUPFAM" id="SSF54060">
    <property type="entry name" value="His-Me finger endonucleases"/>
    <property type="match status" value="1"/>
</dbReference>
<accession>A0A2Z6DZQ9</accession>
<dbReference type="KEGG" id="htl:HPTL_1788"/>
<dbReference type="AlphaFoldDB" id="A0A2Z6DZQ9"/>
<feature type="domain" description="ENPP1-3/EXOG-like endonuclease/phosphodiesterase" evidence="3">
    <location>
        <begin position="64"/>
        <end position="266"/>
    </location>
</feature>